<evidence type="ECO:0000256" key="1">
    <source>
        <dbReference type="ARBA" id="ARBA00020216"/>
    </source>
</evidence>
<dbReference type="Pfam" id="PF00651">
    <property type="entry name" value="BTB"/>
    <property type="match status" value="1"/>
</dbReference>
<dbReference type="FunFam" id="3.30.710.10:FF:000042">
    <property type="entry name" value="BTB/POZ domain-containing protein 9"/>
    <property type="match status" value="1"/>
</dbReference>
<dbReference type="InterPro" id="IPR034091">
    <property type="entry name" value="BTBD9_BACK-like_dom"/>
</dbReference>
<dbReference type="InterPro" id="IPR000421">
    <property type="entry name" value="FA58C"/>
</dbReference>
<dbReference type="InterPro" id="IPR000210">
    <property type="entry name" value="BTB/POZ_dom"/>
</dbReference>
<evidence type="ECO:0000313" key="4">
    <source>
        <dbReference type="EMBL" id="CAG5097539.1"/>
    </source>
</evidence>
<evidence type="ECO:0000256" key="2">
    <source>
        <dbReference type="SAM" id="MobiDB-lite"/>
    </source>
</evidence>
<dbReference type="SUPFAM" id="SSF49785">
    <property type="entry name" value="Galactose-binding domain-like"/>
    <property type="match status" value="2"/>
</dbReference>
<dbReference type="PROSITE" id="PS50097">
    <property type="entry name" value="BTB"/>
    <property type="match status" value="1"/>
</dbReference>
<dbReference type="InterPro" id="IPR011333">
    <property type="entry name" value="SKP1/BTB/POZ_sf"/>
</dbReference>
<evidence type="ECO:0000259" key="3">
    <source>
        <dbReference type="PROSITE" id="PS50097"/>
    </source>
</evidence>
<organism evidence="4 5">
    <name type="scientific">Cotesia congregata</name>
    <name type="common">Parasitoid wasp</name>
    <name type="synonym">Apanteles congregatus</name>
    <dbReference type="NCBI Taxonomy" id="51543"/>
    <lineage>
        <taxon>Eukaryota</taxon>
        <taxon>Metazoa</taxon>
        <taxon>Ecdysozoa</taxon>
        <taxon>Arthropoda</taxon>
        <taxon>Hexapoda</taxon>
        <taxon>Insecta</taxon>
        <taxon>Pterygota</taxon>
        <taxon>Neoptera</taxon>
        <taxon>Endopterygota</taxon>
        <taxon>Hymenoptera</taxon>
        <taxon>Apocrita</taxon>
        <taxon>Ichneumonoidea</taxon>
        <taxon>Braconidae</taxon>
        <taxon>Microgastrinae</taxon>
        <taxon>Cotesia</taxon>
    </lineage>
</organism>
<accession>A0A8J2HG06</accession>
<dbReference type="Pfam" id="PF07707">
    <property type="entry name" value="BACK"/>
    <property type="match status" value="1"/>
</dbReference>
<dbReference type="Proteomes" id="UP000786811">
    <property type="component" value="Unassembled WGS sequence"/>
</dbReference>
<name>A0A8J2HG06_COTCN</name>
<reference evidence="4" key="1">
    <citation type="submission" date="2021-04" db="EMBL/GenBank/DDBJ databases">
        <authorList>
            <person name="Chebbi M.A.C M."/>
        </authorList>
    </citation>
    <scope>NUCLEOTIDE SEQUENCE</scope>
</reference>
<evidence type="ECO:0000313" key="5">
    <source>
        <dbReference type="Proteomes" id="UP000786811"/>
    </source>
</evidence>
<feature type="compositionally biased region" description="Low complexity" evidence="2">
    <location>
        <begin position="578"/>
        <end position="592"/>
    </location>
</feature>
<dbReference type="SMART" id="SM00225">
    <property type="entry name" value="BTB"/>
    <property type="match status" value="1"/>
</dbReference>
<dbReference type="SMART" id="SM00875">
    <property type="entry name" value="BACK"/>
    <property type="match status" value="1"/>
</dbReference>
<dbReference type="Gene3D" id="2.60.120.260">
    <property type="entry name" value="Galactose-binding domain-like"/>
    <property type="match status" value="2"/>
</dbReference>
<dbReference type="GO" id="GO:0005737">
    <property type="term" value="C:cytoplasm"/>
    <property type="evidence" value="ECO:0007669"/>
    <property type="project" value="TreeGrafter"/>
</dbReference>
<comment type="caution">
    <text evidence="4">The sequence shown here is derived from an EMBL/GenBank/DDBJ whole genome shotgun (WGS) entry which is preliminary data.</text>
</comment>
<dbReference type="FunFam" id="1.25.40.420:FF:000005">
    <property type="entry name" value="BTB/POZ domain-containing protein 9"/>
    <property type="match status" value="1"/>
</dbReference>
<dbReference type="Gene3D" id="1.25.40.420">
    <property type="match status" value="1"/>
</dbReference>
<protein>
    <recommendedName>
        <fullName evidence="1">BTB/POZ domain-containing protein 9</fullName>
    </recommendedName>
</protein>
<dbReference type="CDD" id="cd14822">
    <property type="entry name" value="BACK_BTBD9"/>
    <property type="match status" value="1"/>
</dbReference>
<dbReference type="CDD" id="cd18287">
    <property type="entry name" value="BTB_POZ_BTBD9"/>
    <property type="match status" value="1"/>
</dbReference>
<gene>
    <name evidence="4" type="ORF">HICCMSTLAB_LOCUS8753</name>
</gene>
<dbReference type="AlphaFoldDB" id="A0A8J2HG06"/>
<dbReference type="InterPro" id="IPR011705">
    <property type="entry name" value="BACK"/>
</dbReference>
<sequence length="646" mass="73015">MSSHHHLNPPSGEVVHTNQLSENIGSLYLSDDYCDVTLIVGGQRFNGHKLILAARSQYFRALLYGGLRESEQTEIELKETTLPAFKELLKYIYIGHLSLVNQPEETILDILSLAHQYGFVDLEMAISDYLKEILDIKNVCLIFDAARLYQLSRLTKVCYEYMDTHAIDIIKHSSFLQLSAGALNDLISRDSFYAPEIDIFLAVQSWVKANPEVDVNEVLGQVRLSLISITDLLNIVRPTGLVSPEAILDAIAARTNTRDSELNYRGRLIVDENVARPNYEAEVLQGEMRGFLLDGDTLTYDMEQGYSRHVISDLKDHGIVVKLGTPSIINHIKMLLWDRDLRSYSYYIEVSNDQKDWVKIIDYSDYFCRSWQYLYFEPRVVYYIRIVGTNNTVNKVFHVVSFEAYFTNHSENLSSGFIIPSMNVATMERSACVIEGVSRARNALLNGQTSNYDWDIGYTCHQIGSGVILVQLGQPYIIDSMRLLLWDCDDRSYSYYIEVSGNLRNWERVIDKSEESCRSWQTLRFSPPRNVVFIRIVGTHNTANEVFHCVHFECPAKRSENGEPDNPKSPYRKGKRQSTSQSTNTTASMASSVASELISPEGGFMSLDDPFNNAAAGGAEAGAVGAASLDLLQILKLESSIKKILR</sequence>
<dbReference type="GO" id="GO:0008344">
    <property type="term" value="P:adult locomotory behavior"/>
    <property type="evidence" value="ECO:0007669"/>
    <property type="project" value="TreeGrafter"/>
</dbReference>
<dbReference type="GO" id="GO:0050804">
    <property type="term" value="P:modulation of chemical synaptic transmission"/>
    <property type="evidence" value="ECO:0007669"/>
    <property type="project" value="TreeGrafter"/>
</dbReference>
<dbReference type="Gene3D" id="3.30.710.10">
    <property type="entry name" value="Potassium Channel Kv1.1, Chain A"/>
    <property type="match status" value="1"/>
</dbReference>
<dbReference type="EMBL" id="CAJNRD030001121">
    <property type="protein sequence ID" value="CAG5097539.1"/>
    <property type="molecule type" value="Genomic_DNA"/>
</dbReference>
<dbReference type="PANTHER" id="PTHR46306:SF1">
    <property type="entry name" value="BTB_POZ DOMAIN-CONTAINING PROTEIN 9"/>
    <property type="match status" value="1"/>
</dbReference>
<proteinExistence type="predicted"/>
<dbReference type="SUPFAM" id="SSF54695">
    <property type="entry name" value="POZ domain"/>
    <property type="match status" value="1"/>
</dbReference>
<dbReference type="InterPro" id="IPR008979">
    <property type="entry name" value="Galactose-bd-like_sf"/>
</dbReference>
<dbReference type="FunFam" id="2.60.120.260:FF:000051">
    <property type="entry name" value="BTB/POZ domain-containing protein 9"/>
    <property type="match status" value="1"/>
</dbReference>
<feature type="region of interest" description="Disordered" evidence="2">
    <location>
        <begin position="558"/>
        <end position="592"/>
    </location>
</feature>
<keyword evidence="5" id="KW-1185">Reference proteome</keyword>
<dbReference type="Pfam" id="PF00754">
    <property type="entry name" value="F5_F8_type_C"/>
    <property type="match status" value="2"/>
</dbReference>
<dbReference type="GO" id="GO:0048512">
    <property type="term" value="P:circadian behavior"/>
    <property type="evidence" value="ECO:0007669"/>
    <property type="project" value="TreeGrafter"/>
</dbReference>
<dbReference type="OrthoDB" id="9997739at2759"/>
<dbReference type="InterPro" id="IPR052407">
    <property type="entry name" value="BTB_POZ_domain_cont_9"/>
</dbReference>
<feature type="domain" description="BTB" evidence="3">
    <location>
        <begin position="34"/>
        <end position="101"/>
    </location>
</feature>
<dbReference type="PANTHER" id="PTHR46306">
    <property type="entry name" value="BTB/POZ DOMAIN-CONTAINING PROTEIN 9"/>
    <property type="match status" value="1"/>
</dbReference>